<organism evidence="11 12">
    <name type="scientific">Entotheonella factor</name>
    <dbReference type="NCBI Taxonomy" id="1429438"/>
    <lineage>
        <taxon>Bacteria</taxon>
        <taxon>Pseudomonadati</taxon>
        <taxon>Nitrospinota/Tectimicrobiota group</taxon>
        <taxon>Candidatus Tectimicrobiota</taxon>
        <taxon>Candidatus Entotheonellia</taxon>
        <taxon>Candidatus Entotheonellales</taxon>
        <taxon>Candidatus Entotheonellaceae</taxon>
        <taxon>Candidatus Entotheonella</taxon>
    </lineage>
</organism>
<dbReference type="Proteomes" id="UP000019141">
    <property type="component" value="Unassembled WGS sequence"/>
</dbReference>
<evidence type="ECO:0000313" key="11">
    <source>
        <dbReference type="EMBL" id="ETW92946.1"/>
    </source>
</evidence>
<dbReference type="InterPro" id="IPR002934">
    <property type="entry name" value="Polymerase_NTP_transf_dom"/>
</dbReference>
<protein>
    <submittedName>
        <fullName evidence="11">DNA polymerase III subunit beta</fullName>
    </submittedName>
</protein>
<dbReference type="AlphaFoldDB" id="W4L6I4"/>
<keyword evidence="7" id="KW-0067">ATP-binding</keyword>
<evidence type="ECO:0000256" key="2">
    <source>
        <dbReference type="ARBA" id="ARBA00022649"/>
    </source>
</evidence>
<accession>W4L6I4</accession>
<evidence type="ECO:0000256" key="6">
    <source>
        <dbReference type="ARBA" id="ARBA00022741"/>
    </source>
</evidence>
<dbReference type="InterPro" id="IPR052038">
    <property type="entry name" value="Type-VII_TA_antitoxin"/>
</dbReference>
<keyword evidence="8" id="KW-0460">Magnesium</keyword>
<sequence length="99" mass="11248">MPAQIPIDSEKLQAFCHRHHIRKLSFFGSVLRDDFGPESDVDVLVEFDPSHIPGLAFFAMADELAVILGRRVDLHTPNFLSPYLRETILTEAETHYVQA</sequence>
<dbReference type="SUPFAM" id="SSF81301">
    <property type="entry name" value="Nucleotidyltransferase"/>
    <property type="match status" value="1"/>
</dbReference>
<gene>
    <name evidence="11" type="ORF">ETSY1_41445</name>
</gene>
<evidence type="ECO:0000256" key="4">
    <source>
        <dbReference type="ARBA" id="ARBA00022695"/>
    </source>
</evidence>
<dbReference type="PANTHER" id="PTHR33571:SF12">
    <property type="entry name" value="BSL3053 PROTEIN"/>
    <property type="match status" value="1"/>
</dbReference>
<evidence type="ECO:0000256" key="3">
    <source>
        <dbReference type="ARBA" id="ARBA00022679"/>
    </source>
</evidence>
<keyword evidence="5" id="KW-0479">Metal-binding</keyword>
<evidence type="ECO:0000256" key="9">
    <source>
        <dbReference type="ARBA" id="ARBA00038276"/>
    </source>
</evidence>
<evidence type="ECO:0000256" key="5">
    <source>
        <dbReference type="ARBA" id="ARBA00022723"/>
    </source>
</evidence>
<proteinExistence type="inferred from homology"/>
<keyword evidence="12" id="KW-1185">Reference proteome</keyword>
<dbReference type="EMBL" id="AZHW01001341">
    <property type="protein sequence ID" value="ETW92946.1"/>
    <property type="molecule type" value="Genomic_DNA"/>
</dbReference>
<dbReference type="CDD" id="cd05403">
    <property type="entry name" value="NT_KNTase_like"/>
    <property type="match status" value="1"/>
</dbReference>
<dbReference type="GO" id="GO:0005524">
    <property type="term" value="F:ATP binding"/>
    <property type="evidence" value="ECO:0007669"/>
    <property type="project" value="UniProtKB-KW"/>
</dbReference>
<reference evidence="11 12" key="1">
    <citation type="journal article" date="2014" name="Nature">
        <title>An environmental bacterial taxon with a large and distinct metabolic repertoire.</title>
        <authorList>
            <person name="Wilson M.C."/>
            <person name="Mori T."/>
            <person name="Ruckert C."/>
            <person name="Uria A.R."/>
            <person name="Helf M.J."/>
            <person name="Takada K."/>
            <person name="Gernert C."/>
            <person name="Steffens U.A."/>
            <person name="Heycke N."/>
            <person name="Schmitt S."/>
            <person name="Rinke C."/>
            <person name="Helfrich E.J."/>
            <person name="Brachmann A.O."/>
            <person name="Gurgui C."/>
            <person name="Wakimoto T."/>
            <person name="Kracht M."/>
            <person name="Crusemann M."/>
            <person name="Hentschel U."/>
            <person name="Abe I."/>
            <person name="Matsunaga S."/>
            <person name="Kalinowski J."/>
            <person name="Takeyama H."/>
            <person name="Piel J."/>
        </authorList>
    </citation>
    <scope>NUCLEOTIDE SEQUENCE [LARGE SCALE GENOMIC DNA]</scope>
    <source>
        <strain evidence="12">TSY1</strain>
    </source>
</reference>
<keyword evidence="4" id="KW-0548">Nucleotidyltransferase</keyword>
<dbReference type="GO" id="GO:0016779">
    <property type="term" value="F:nucleotidyltransferase activity"/>
    <property type="evidence" value="ECO:0007669"/>
    <property type="project" value="UniProtKB-KW"/>
</dbReference>
<feature type="domain" description="Polymerase nucleotidyl transferase" evidence="10">
    <location>
        <begin position="12"/>
        <end position="92"/>
    </location>
</feature>
<evidence type="ECO:0000256" key="8">
    <source>
        <dbReference type="ARBA" id="ARBA00022842"/>
    </source>
</evidence>
<comment type="caution">
    <text evidence="11">The sequence shown here is derived from an EMBL/GenBank/DDBJ whole genome shotgun (WGS) entry which is preliminary data.</text>
</comment>
<evidence type="ECO:0000256" key="7">
    <source>
        <dbReference type="ARBA" id="ARBA00022840"/>
    </source>
</evidence>
<keyword evidence="6" id="KW-0547">Nucleotide-binding</keyword>
<keyword evidence="2" id="KW-1277">Toxin-antitoxin system</keyword>
<name>W4L6I4_ENTF1</name>
<dbReference type="InterPro" id="IPR043519">
    <property type="entry name" value="NT_sf"/>
</dbReference>
<dbReference type="PATRIC" id="fig|1429438.4.peg.7760"/>
<dbReference type="PANTHER" id="PTHR33571">
    <property type="entry name" value="SSL8005 PROTEIN"/>
    <property type="match status" value="1"/>
</dbReference>
<comment type="cofactor">
    <cofactor evidence="1">
        <name>Mg(2+)</name>
        <dbReference type="ChEBI" id="CHEBI:18420"/>
    </cofactor>
</comment>
<evidence type="ECO:0000259" key="10">
    <source>
        <dbReference type="Pfam" id="PF01909"/>
    </source>
</evidence>
<evidence type="ECO:0000256" key="1">
    <source>
        <dbReference type="ARBA" id="ARBA00001946"/>
    </source>
</evidence>
<dbReference type="HOGENOM" id="CLU_130257_4_0_7"/>
<evidence type="ECO:0000313" key="12">
    <source>
        <dbReference type="Proteomes" id="UP000019141"/>
    </source>
</evidence>
<dbReference type="Pfam" id="PF01909">
    <property type="entry name" value="NTP_transf_2"/>
    <property type="match status" value="1"/>
</dbReference>
<comment type="similarity">
    <text evidence="9">Belongs to the MntA antitoxin family.</text>
</comment>
<dbReference type="Gene3D" id="3.30.460.10">
    <property type="entry name" value="Beta Polymerase, domain 2"/>
    <property type="match status" value="1"/>
</dbReference>
<dbReference type="GO" id="GO:0046872">
    <property type="term" value="F:metal ion binding"/>
    <property type="evidence" value="ECO:0007669"/>
    <property type="project" value="UniProtKB-KW"/>
</dbReference>
<keyword evidence="3" id="KW-0808">Transferase</keyword>